<dbReference type="SUPFAM" id="SSF53649">
    <property type="entry name" value="Alkaline phosphatase-like"/>
    <property type="match status" value="1"/>
</dbReference>
<dbReference type="AlphaFoldDB" id="A0A2T6KG87"/>
<sequence length="34" mass="4099">MTKAKNVRFIMADQLHRDYRSCYGHPHLHTPNME</sequence>
<dbReference type="EMBL" id="QBUD01000006">
    <property type="protein sequence ID" value="PUB14337.1"/>
    <property type="molecule type" value="Genomic_DNA"/>
</dbReference>
<name>A0A2T6KG87_9RHOB</name>
<dbReference type="InterPro" id="IPR017850">
    <property type="entry name" value="Alkaline_phosphatase_core_sf"/>
</dbReference>
<protein>
    <submittedName>
        <fullName evidence="1">Uncharacterized protein</fullName>
    </submittedName>
</protein>
<reference evidence="1 2" key="1">
    <citation type="submission" date="2018-04" db="EMBL/GenBank/DDBJ databases">
        <title>Genomic Encyclopedia of Archaeal and Bacterial Type Strains, Phase II (KMG-II): from individual species to whole genera.</title>
        <authorList>
            <person name="Goeker M."/>
        </authorList>
    </citation>
    <scope>NUCLEOTIDE SEQUENCE [LARGE SCALE GENOMIC DNA]</scope>
    <source>
        <strain evidence="1 2">DSM 29955</strain>
    </source>
</reference>
<dbReference type="Gene3D" id="3.40.720.10">
    <property type="entry name" value="Alkaline Phosphatase, subunit A"/>
    <property type="match status" value="1"/>
</dbReference>
<organism evidence="1 2">
    <name type="scientific">Yoonia sediminilitoris</name>
    <dbReference type="NCBI Taxonomy" id="1286148"/>
    <lineage>
        <taxon>Bacteria</taxon>
        <taxon>Pseudomonadati</taxon>
        <taxon>Pseudomonadota</taxon>
        <taxon>Alphaproteobacteria</taxon>
        <taxon>Rhodobacterales</taxon>
        <taxon>Paracoccaceae</taxon>
        <taxon>Yoonia</taxon>
    </lineage>
</organism>
<keyword evidence="2" id="KW-1185">Reference proteome</keyword>
<proteinExistence type="predicted"/>
<gene>
    <name evidence="1" type="ORF">C8N45_106212</name>
</gene>
<comment type="caution">
    <text evidence="1">The sequence shown here is derived from an EMBL/GenBank/DDBJ whole genome shotgun (WGS) entry which is preliminary data.</text>
</comment>
<evidence type="ECO:0000313" key="1">
    <source>
        <dbReference type="EMBL" id="PUB14337.1"/>
    </source>
</evidence>
<accession>A0A2T6KG87</accession>
<evidence type="ECO:0000313" key="2">
    <source>
        <dbReference type="Proteomes" id="UP000244523"/>
    </source>
</evidence>
<dbReference type="Proteomes" id="UP000244523">
    <property type="component" value="Unassembled WGS sequence"/>
</dbReference>